<evidence type="ECO:0000313" key="3">
    <source>
        <dbReference type="Proteomes" id="UP000028582"/>
    </source>
</evidence>
<dbReference type="EMBL" id="ANJA01002999">
    <property type="protein sequence ID" value="ETO66714.1"/>
    <property type="molecule type" value="Genomic_DNA"/>
</dbReference>
<evidence type="ECO:0000259" key="1">
    <source>
        <dbReference type="Pfam" id="PF14288"/>
    </source>
</evidence>
<evidence type="ECO:0000313" key="2">
    <source>
        <dbReference type="EMBL" id="ETO66714.1"/>
    </source>
</evidence>
<dbReference type="Pfam" id="PF14288">
    <property type="entry name" value="FKS1_dom1"/>
    <property type="match status" value="1"/>
</dbReference>
<accession>A0A080ZJA3</accession>
<dbReference type="Proteomes" id="UP000028582">
    <property type="component" value="Unassembled WGS sequence"/>
</dbReference>
<reference evidence="2 3" key="1">
    <citation type="submission" date="2013-11" db="EMBL/GenBank/DDBJ databases">
        <title>The Genome Sequence of Phytophthora parasitica P1976.</title>
        <authorList>
            <consortium name="The Broad Institute Genomics Platform"/>
            <person name="Russ C."/>
            <person name="Tyler B."/>
            <person name="Panabieres F."/>
            <person name="Shan W."/>
            <person name="Tripathy S."/>
            <person name="Grunwald N."/>
            <person name="Machado M."/>
            <person name="Johnson C.S."/>
            <person name="Walker B."/>
            <person name="Young S."/>
            <person name="Zeng Q."/>
            <person name="Gargeya S."/>
            <person name="Fitzgerald M."/>
            <person name="Haas B."/>
            <person name="Abouelleil A."/>
            <person name="Allen A.W."/>
            <person name="Alvarado L."/>
            <person name="Arachchi H.M."/>
            <person name="Berlin A.M."/>
            <person name="Chapman S.B."/>
            <person name="Gainer-Dewar J."/>
            <person name="Goldberg J."/>
            <person name="Griggs A."/>
            <person name="Gujja S."/>
            <person name="Hansen M."/>
            <person name="Howarth C."/>
            <person name="Imamovic A."/>
            <person name="Ireland A."/>
            <person name="Larimer J."/>
            <person name="McCowan C."/>
            <person name="Murphy C."/>
            <person name="Pearson M."/>
            <person name="Poon T.W."/>
            <person name="Priest M."/>
            <person name="Roberts A."/>
            <person name="Saif S."/>
            <person name="Shea T."/>
            <person name="Sisk P."/>
            <person name="Sykes S."/>
            <person name="Wortman J."/>
            <person name="Nusbaum C."/>
            <person name="Birren B."/>
        </authorList>
    </citation>
    <scope>NUCLEOTIDE SEQUENCE [LARGE SCALE GENOMIC DNA]</scope>
    <source>
        <strain evidence="2 3">P1976</strain>
    </source>
</reference>
<name>A0A080ZJA3_PHYNI</name>
<dbReference type="AlphaFoldDB" id="A0A080ZJA3"/>
<feature type="domain" description="1,3-beta-glucan synthase component FKS1-like" evidence="1">
    <location>
        <begin position="27"/>
        <end position="68"/>
    </location>
</feature>
<dbReference type="InterPro" id="IPR026899">
    <property type="entry name" value="FKS1-like_dom1"/>
</dbReference>
<organism evidence="2 3">
    <name type="scientific">Phytophthora nicotianae P1976</name>
    <dbReference type="NCBI Taxonomy" id="1317066"/>
    <lineage>
        <taxon>Eukaryota</taxon>
        <taxon>Sar</taxon>
        <taxon>Stramenopiles</taxon>
        <taxon>Oomycota</taxon>
        <taxon>Peronosporomycetes</taxon>
        <taxon>Peronosporales</taxon>
        <taxon>Peronosporaceae</taxon>
        <taxon>Phytophthora</taxon>
    </lineage>
</organism>
<proteinExistence type="predicted"/>
<sequence>MEAEYRLHALPARVPPATFINSPLVGYVRPLYNVVTKIHPQKNGAGVDHKNVINYDDVNEFFSYRSNLDDTDGFKFYSNFFTSDIKDTRNHVFYSIFMTISGSQGSARRVD</sequence>
<comment type="caution">
    <text evidence="2">The sequence shown here is derived from an EMBL/GenBank/DDBJ whole genome shotgun (WGS) entry which is preliminary data.</text>
</comment>
<gene>
    <name evidence="2" type="ORF">F444_16203</name>
</gene>
<protein>
    <recommendedName>
        <fullName evidence="1">1,3-beta-glucan synthase component FKS1-like domain-containing protein</fullName>
    </recommendedName>
</protein>